<organism evidence="4">
    <name type="scientific">Physcomitrium patens</name>
    <name type="common">Spreading-leaved earth moss</name>
    <name type="synonym">Physcomitrella patens</name>
    <dbReference type="NCBI Taxonomy" id="3218"/>
    <lineage>
        <taxon>Eukaryota</taxon>
        <taxon>Viridiplantae</taxon>
        <taxon>Streptophyta</taxon>
        <taxon>Embryophyta</taxon>
        <taxon>Bryophyta</taxon>
        <taxon>Bryophytina</taxon>
        <taxon>Bryopsida</taxon>
        <taxon>Funariidae</taxon>
        <taxon>Funariales</taxon>
        <taxon>Funariaceae</taxon>
        <taxon>Physcomitrium</taxon>
    </lineage>
</organism>
<dbReference type="Gramene" id="Pp3c8_22210V3.3">
    <property type="protein sequence ID" value="PAC:32964553.CDS.1"/>
    <property type="gene ID" value="Pp3c8_22210"/>
</dbReference>
<dbReference type="GO" id="GO:0016020">
    <property type="term" value="C:membrane"/>
    <property type="evidence" value="ECO:0007669"/>
    <property type="project" value="UniProtKB-SubCell"/>
</dbReference>
<evidence type="ECO:0000313" key="4">
    <source>
        <dbReference type="EMBL" id="PNR50024.1"/>
    </source>
</evidence>
<feature type="transmembrane region" description="Helical" evidence="3">
    <location>
        <begin position="25"/>
        <end position="51"/>
    </location>
</feature>
<reference evidence="4 6" key="1">
    <citation type="journal article" date="2008" name="Science">
        <title>The Physcomitrella genome reveals evolutionary insights into the conquest of land by plants.</title>
        <authorList>
            <person name="Rensing S."/>
            <person name="Lang D."/>
            <person name="Zimmer A."/>
            <person name="Terry A."/>
            <person name="Salamov A."/>
            <person name="Shapiro H."/>
            <person name="Nishiyama T."/>
            <person name="Perroud P.-F."/>
            <person name="Lindquist E."/>
            <person name="Kamisugi Y."/>
            <person name="Tanahashi T."/>
            <person name="Sakakibara K."/>
            <person name="Fujita T."/>
            <person name="Oishi K."/>
            <person name="Shin-I T."/>
            <person name="Kuroki Y."/>
            <person name="Toyoda A."/>
            <person name="Suzuki Y."/>
            <person name="Hashimoto A."/>
            <person name="Yamaguchi K."/>
            <person name="Sugano A."/>
            <person name="Kohara Y."/>
            <person name="Fujiyama A."/>
            <person name="Anterola A."/>
            <person name="Aoki S."/>
            <person name="Ashton N."/>
            <person name="Barbazuk W.B."/>
            <person name="Barker E."/>
            <person name="Bennetzen J."/>
            <person name="Bezanilla M."/>
            <person name="Blankenship R."/>
            <person name="Cho S.H."/>
            <person name="Dutcher S."/>
            <person name="Estelle M."/>
            <person name="Fawcett J.A."/>
            <person name="Gundlach H."/>
            <person name="Hanada K."/>
            <person name="Heyl A."/>
            <person name="Hicks K.A."/>
            <person name="Hugh J."/>
            <person name="Lohr M."/>
            <person name="Mayer K."/>
            <person name="Melkozernov A."/>
            <person name="Murata T."/>
            <person name="Nelson D."/>
            <person name="Pils B."/>
            <person name="Prigge M."/>
            <person name="Reiss B."/>
            <person name="Renner T."/>
            <person name="Rombauts S."/>
            <person name="Rushton P."/>
            <person name="Sanderfoot A."/>
            <person name="Schween G."/>
            <person name="Shiu S.-H."/>
            <person name="Stueber K."/>
            <person name="Theodoulou F.L."/>
            <person name="Tu H."/>
            <person name="Van de Peer Y."/>
            <person name="Verrier P.J."/>
            <person name="Waters E."/>
            <person name="Wood A."/>
            <person name="Yang L."/>
            <person name="Cove D."/>
            <person name="Cuming A."/>
            <person name="Hasebe M."/>
            <person name="Lucas S."/>
            <person name="Mishler D.B."/>
            <person name="Reski R."/>
            <person name="Grigoriev I."/>
            <person name="Quatrano R.S."/>
            <person name="Boore J.L."/>
        </authorList>
    </citation>
    <scope>NUCLEOTIDE SEQUENCE [LARGE SCALE GENOMIC DNA]</scope>
    <source>
        <strain evidence="5 6">cv. Gransden 2004</strain>
    </source>
</reference>
<evidence type="ECO:0000313" key="5">
    <source>
        <dbReference type="EnsemblPlants" id="PAC:32964551.CDS.1"/>
    </source>
</evidence>
<dbReference type="Gramene" id="Pp3c8_22210V3.1">
    <property type="protein sequence ID" value="PAC:32964551.CDS.1"/>
    <property type="gene ID" value="Pp3c8_22210"/>
</dbReference>
<protein>
    <recommendedName>
        <fullName evidence="7">Late embryogenesis abundant protein LEA-2 subgroup domain-containing protein</fullName>
    </recommendedName>
</protein>
<comment type="subcellular location">
    <subcellularLocation>
        <location evidence="1">Membrane</location>
    </subcellularLocation>
</comment>
<dbReference type="EnsemblPlants" id="Pp3c8_22210V3.3">
    <property type="protein sequence ID" value="PAC:32964553.CDS.1"/>
    <property type="gene ID" value="Pp3c8_22210"/>
</dbReference>
<dbReference type="PANTHER" id="PTHR31234">
    <property type="entry name" value="LATE EMBRYOGENESIS ABUNDANT (LEA) HYDROXYPROLINE-RICH GLYCOPROTEIN FAMILY"/>
    <property type="match status" value="1"/>
</dbReference>
<dbReference type="OrthoDB" id="669838at2759"/>
<evidence type="ECO:0000313" key="6">
    <source>
        <dbReference type="Proteomes" id="UP000006727"/>
    </source>
</evidence>
<dbReference type="GO" id="GO:0098542">
    <property type="term" value="P:defense response to other organism"/>
    <property type="evidence" value="ECO:0007669"/>
    <property type="project" value="InterPro"/>
</dbReference>
<keyword evidence="3" id="KW-0812">Transmembrane</keyword>
<keyword evidence="6" id="KW-1185">Reference proteome</keyword>
<evidence type="ECO:0000256" key="1">
    <source>
        <dbReference type="ARBA" id="ARBA00004370"/>
    </source>
</evidence>
<dbReference type="PANTHER" id="PTHR31234:SF2">
    <property type="entry name" value="OS05G0199100 PROTEIN"/>
    <property type="match status" value="1"/>
</dbReference>
<reference evidence="5" key="3">
    <citation type="submission" date="2020-12" db="UniProtKB">
        <authorList>
            <consortium name="EnsemblPlants"/>
        </authorList>
    </citation>
    <scope>IDENTIFICATION</scope>
</reference>
<keyword evidence="3" id="KW-1133">Transmembrane helix</keyword>
<dbReference type="Gramene" id="Pp3c8_22210V3.5">
    <property type="protein sequence ID" value="PAC:32964555.CDS.1"/>
    <property type="gene ID" value="Pp3c8_22210"/>
</dbReference>
<sequence length="214" mass="24214">MGWIPFETRYNYDEDDYRRHRITRICLFLCAAIVVIVLVLGLATLIVYLILRPKATHYNIVSASVHTLEVIGSKDLTYTSTVNAVFIYGLEAQNPNSKVTMEYEKFNVQTLYLGTDIGHSSVDGFILGYRGSNVVMITTSAMNLVVNNIVGNTLRGEISQQWVFLTVRIDTRARAHIGSYTSFWMWLHSVCEINVTPPSNGVSGMLMKYRCRNT</sequence>
<dbReference type="EnsemblPlants" id="Pp3c8_22210V3.4">
    <property type="protein sequence ID" value="PAC:32964554.CDS.1"/>
    <property type="gene ID" value="Pp3c8_22210"/>
</dbReference>
<evidence type="ECO:0000256" key="3">
    <source>
        <dbReference type="SAM" id="Phobius"/>
    </source>
</evidence>
<dbReference type="InterPro" id="IPR044839">
    <property type="entry name" value="NDR1-like"/>
</dbReference>
<dbReference type="Proteomes" id="UP000006727">
    <property type="component" value="Chromosome 8"/>
</dbReference>
<accession>A0A2K1K8C0</accession>
<evidence type="ECO:0008006" key="7">
    <source>
        <dbReference type="Google" id="ProtNLM"/>
    </source>
</evidence>
<evidence type="ECO:0000256" key="2">
    <source>
        <dbReference type="ARBA" id="ARBA00023136"/>
    </source>
</evidence>
<dbReference type="EnsemblPlants" id="Pp3c8_22210V3.2">
    <property type="protein sequence ID" value="PAC:32964552.CDS.1"/>
    <property type="gene ID" value="Pp3c8_22210"/>
</dbReference>
<reference evidence="4 6" key="2">
    <citation type="journal article" date="2018" name="Plant J.">
        <title>The Physcomitrella patens chromosome-scale assembly reveals moss genome structure and evolution.</title>
        <authorList>
            <person name="Lang D."/>
            <person name="Ullrich K.K."/>
            <person name="Murat F."/>
            <person name="Fuchs J."/>
            <person name="Jenkins J."/>
            <person name="Haas F.B."/>
            <person name="Piednoel M."/>
            <person name="Gundlach H."/>
            <person name="Van Bel M."/>
            <person name="Meyberg R."/>
            <person name="Vives C."/>
            <person name="Morata J."/>
            <person name="Symeonidi A."/>
            <person name="Hiss M."/>
            <person name="Muchero W."/>
            <person name="Kamisugi Y."/>
            <person name="Saleh O."/>
            <person name="Blanc G."/>
            <person name="Decker E.L."/>
            <person name="van Gessel N."/>
            <person name="Grimwood J."/>
            <person name="Hayes R.D."/>
            <person name="Graham S.W."/>
            <person name="Gunter L.E."/>
            <person name="McDaniel S.F."/>
            <person name="Hoernstein S.N.W."/>
            <person name="Larsson A."/>
            <person name="Li F.W."/>
            <person name="Perroud P.F."/>
            <person name="Phillips J."/>
            <person name="Ranjan P."/>
            <person name="Rokshar D.S."/>
            <person name="Rothfels C.J."/>
            <person name="Schneider L."/>
            <person name="Shu S."/>
            <person name="Stevenson D.W."/>
            <person name="Thummler F."/>
            <person name="Tillich M."/>
            <person name="Villarreal Aguilar J.C."/>
            <person name="Widiez T."/>
            <person name="Wong G.K."/>
            <person name="Wymore A."/>
            <person name="Zhang Y."/>
            <person name="Zimmer A.D."/>
            <person name="Quatrano R.S."/>
            <person name="Mayer K.F.X."/>
            <person name="Goodstein D."/>
            <person name="Casacuberta J.M."/>
            <person name="Vandepoele K."/>
            <person name="Reski R."/>
            <person name="Cuming A.C."/>
            <person name="Tuskan G.A."/>
            <person name="Maumus F."/>
            <person name="Salse J."/>
            <person name="Schmutz J."/>
            <person name="Rensing S.A."/>
        </authorList>
    </citation>
    <scope>NUCLEOTIDE SEQUENCE [LARGE SCALE GENOMIC DNA]</scope>
    <source>
        <strain evidence="5 6">cv. Gransden 2004</strain>
    </source>
</reference>
<dbReference type="PaxDb" id="3218-PP1S134_135V6.1"/>
<gene>
    <name evidence="5" type="primary">LOC112285469</name>
    <name evidence="4" type="ORF">PHYPA_011921</name>
</gene>
<dbReference type="Gramene" id="Pp3c8_22210V3.4">
    <property type="protein sequence ID" value="PAC:32964554.CDS.1"/>
    <property type="gene ID" value="Pp3c8_22210"/>
</dbReference>
<keyword evidence="2 3" id="KW-0472">Membrane</keyword>
<dbReference type="FunCoup" id="A0A2K1K8C0">
    <property type="interactions" value="1342"/>
</dbReference>
<dbReference type="EnsemblPlants" id="Pp3c8_22210V3.5">
    <property type="protein sequence ID" value="PAC:32964555.CDS.1"/>
    <property type="gene ID" value="Pp3c8_22210"/>
</dbReference>
<name>A0A2K1K8C0_PHYPA</name>
<dbReference type="Gramene" id="Pp3c8_22210V3.2">
    <property type="protein sequence ID" value="PAC:32964552.CDS.1"/>
    <property type="gene ID" value="Pp3c8_22210"/>
</dbReference>
<dbReference type="AlphaFoldDB" id="A0A2K1K8C0"/>
<dbReference type="EMBL" id="ABEU02000008">
    <property type="protein sequence ID" value="PNR50024.1"/>
    <property type="molecule type" value="Genomic_DNA"/>
</dbReference>
<proteinExistence type="predicted"/>
<dbReference type="EnsemblPlants" id="Pp3c8_22210V3.1">
    <property type="protein sequence ID" value="PAC:32964551.CDS.1"/>
    <property type="gene ID" value="Pp3c8_22210"/>
</dbReference>